<dbReference type="InterPro" id="IPR032675">
    <property type="entry name" value="LRR_dom_sf"/>
</dbReference>
<dbReference type="STRING" id="1156394.T0R6X4"/>
<dbReference type="SMART" id="SM00220">
    <property type="entry name" value="S_TKc"/>
    <property type="match status" value="1"/>
</dbReference>
<evidence type="ECO:0000256" key="4">
    <source>
        <dbReference type="SAM" id="Phobius"/>
    </source>
</evidence>
<sequence>MGLLLLLIALAVDAATGLCDNGAINEYFATATRDGCLGNSPYCIVDKRCGTTTFYEARNFTTLALGSDLRIYNEPVDYIASLPSLFANLTIAFDNTSMHGIGDLSTSTNVKALSIYNYNMAINTSNTSWPPKLETLELREAKFSTLPNLASMPQLLYLDLRNNLFTRLENLDFRTLRRANFDDNPITTISNVSLSSPEHLTTLFGLSGCKITTFLVDPDTYTVLLNENKTVELHNNALAPTIDVTGTCKAPNSIKPIMQGAYSVCVTPESMLPPPPPPTTAPPPTTVSPSLAATGADTSSSRLGSGEIAGIVVGLVTVVASLVLFLARRQRRLQLLLLERNAQYLDALQMLRLDEGSLVKLQFVAEGAFGQVSRGTYKGEPVAIKSLLPGKHSQADVATFVAEIQLASMMESPYIVKLLGASWRTPSELEMVLEWMDKGDLRGLLQATAPSAPDDAAHTFYWDEKAVCMLSIAEGLVYMHTMNIIHRDLKSRNILLDSVKGTKLTDFGVSKEMTTETMTIGVGTYRWMAPEVLQECYYSTSADIYSFGMVLSELSTHDIPYADVRSENGHPLVDTAIMSRVIQGTISPSFVASTPMWVITLAQSCLAYAPEHRPTAIEIAHIIERQRKVC</sequence>
<dbReference type="SUPFAM" id="SSF56112">
    <property type="entry name" value="Protein kinase-like (PK-like)"/>
    <property type="match status" value="1"/>
</dbReference>
<dbReference type="InterPro" id="IPR011009">
    <property type="entry name" value="Kinase-like_dom_sf"/>
</dbReference>
<evidence type="ECO:0000259" key="6">
    <source>
        <dbReference type="PROSITE" id="PS50011"/>
    </source>
</evidence>
<proteinExistence type="predicted"/>
<dbReference type="PANTHER" id="PTHR44329">
    <property type="entry name" value="SERINE/THREONINE-PROTEIN KINASE TNNI3K-RELATED"/>
    <property type="match status" value="1"/>
</dbReference>
<keyword evidence="4" id="KW-1133">Transmembrane helix</keyword>
<dbReference type="Proteomes" id="UP000030762">
    <property type="component" value="Unassembled WGS sequence"/>
</dbReference>
<keyword evidence="8" id="KW-1185">Reference proteome</keyword>
<dbReference type="OrthoDB" id="4062651at2759"/>
<dbReference type="PANTHER" id="PTHR44329:SF214">
    <property type="entry name" value="PROTEIN KINASE DOMAIN-CONTAINING PROTEIN"/>
    <property type="match status" value="1"/>
</dbReference>
<dbReference type="GO" id="GO:0004674">
    <property type="term" value="F:protein serine/threonine kinase activity"/>
    <property type="evidence" value="ECO:0007669"/>
    <property type="project" value="TreeGrafter"/>
</dbReference>
<dbReference type="eggNOG" id="KOG0192">
    <property type="taxonomic scope" value="Eukaryota"/>
</dbReference>
<feature type="region of interest" description="Disordered" evidence="3">
    <location>
        <begin position="269"/>
        <end position="301"/>
    </location>
</feature>
<dbReference type="AlphaFoldDB" id="T0R6X4"/>
<dbReference type="VEuPathDB" id="FungiDB:SDRG_16885"/>
<accession>T0R6X4</accession>
<keyword evidence="2" id="KW-0677">Repeat</keyword>
<dbReference type="OMA" id="WVITLAQ"/>
<evidence type="ECO:0000256" key="2">
    <source>
        <dbReference type="ARBA" id="ARBA00022737"/>
    </source>
</evidence>
<feature type="compositionally biased region" description="Pro residues" evidence="3">
    <location>
        <begin position="271"/>
        <end position="286"/>
    </location>
</feature>
<dbReference type="InParanoid" id="T0R6X4"/>
<protein>
    <submittedName>
        <fullName evidence="7">TKL protein kinase</fullName>
    </submittedName>
</protein>
<dbReference type="PROSITE" id="PS51450">
    <property type="entry name" value="LRR"/>
    <property type="match status" value="1"/>
</dbReference>
<dbReference type="Gene3D" id="1.10.510.10">
    <property type="entry name" value="Transferase(Phosphotransferase) domain 1"/>
    <property type="match status" value="1"/>
</dbReference>
<dbReference type="InterPro" id="IPR001611">
    <property type="entry name" value="Leu-rich_rpt"/>
</dbReference>
<dbReference type="InterPro" id="IPR008271">
    <property type="entry name" value="Ser/Thr_kinase_AS"/>
</dbReference>
<dbReference type="PROSITE" id="PS00108">
    <property type="entry name" value="PROTEIN_KINASE_ST"/>
    <property type="match status" value="1"/>
</dbReference>
<dbReference type="GeneID" id="19957612"/>
<keyword evidence="7" id="KW-0418">Kinase</keyword>
<dbReference type="PROSITE" id="PS50011">
    <property type="entry name" value="PROTEIN_KINASE_DOM"/>
    <property type="match status" value="1"/>
</dbReference>
<keyword evidence="4" id="KW-0812">Transmembrane</keyword>
<dbReference type="GO" id="GO:0005524">
    <property type="term" value="F:ATP binding"/>
    <property type="evidence" value="ECO:0007669"/>
    <property type="project" value="InterPro"/>
</dbReference>
<feature type="signal peptide" evidence="5">
    <location>
        <begin position="1"/>
        <end position="17"/>
    </location>
</feature>
<reference evidence="7 8" key="1">
    <citation type="submission" date="2012-04" db="EMBL/GenBank/DDBJ databases">
        <title>The Genome Sequence of Saprolegnia declina VS20.</title>
        <authorList>
            <consortium name="The Broad Institute Genome Sequencing Platform"/>
            <person name="Russ C."/>
            <person name="Nusbaum C."/>
            <person name="Tyler B."/>
            <person name="van West P."/>
            <person name="Dieguez-Uribeondo J."/>
            <person name="de Bruijn I."/>
            <person name="Tripathy S."/>
            <person name="Jiang R."/>
            <person name="Young S.K."/>
            <person name="Zeng Q."/>
            <person name="Gargeya S."/>
            <person name="Fitzgerald M."/>
            <person name="Haas B."/>
            <person name="Abouelleil A."/>
            <person name="Alvarado L."/>
            <person name="Arachchi H.M."/>
            <person name="Berlin A."/>
            <person name="Chapman S.B."/>
            <person name="Goldberg J."/>
            <person name="Griggs A."/>
            <person name="Gujja S."/>
            <person name="Hansen M."/>
            <person name="Howarth C."/>
            <person name="Imamovic A."/>
            <person name="Larimer J."/>
            <person name="McCowen C."/>
            <person name="Montmayeur A."/>
            <person name="Murphy C."/>
            <person name="Neiman D."/>
            <person name="Pearson M."/>
            <person name="Priest M."/>
            <person name="Roberts A."/>
            <person name="Saif S."/>
            <person name="Shea T."/>
            <person name="Sisk P."/>
            <person name="Sykes S."/>
            <person name="Wortman J."/>
            <person name="Nusbaum C."/>
            <person name="Birren B."/>
        </authorList>
    </citation>
    <scope>NUCLEOTIDE SEQUENCE [LARGE SCALE GENOMIC DNA]</scope>
    <source>
        <strain evidence="7 8">VS20</strain>
    </source>
</reference>
<dbReference type="PRINTS" id="PR00109">
    <property type="entry name" value="TYRKINASE"/>
</dbReference>
<gene>
    <name evidence="7" type="ORF">SDRG_16885</name>
</gene>
<keyword evidence="1" id="KW-0433">Leucine-rich repeat</keyword>
<keyword evidence="7" id="KW-0808">Transferase</keyword>
<evidence type="ECO:0000256" key="3">
    <source>
        <dbReference type="SAM" id="MobiDB-lite"/>
    </source>
</evidence>
<dbReference type="EMBL" id="JH767290">
    <property type="protein sequence ID" value="EQC25247.1"/>
    <property type="molecule type" value="Genomic_DNA"/>
</dbReference>
<evidence type="ECO:0000256" key="1">
    <source>
        <dbReference type="ARBA" id="ARBA00022614"/>
    </source>
</evidence>
<keyword evidence="4" id="KW-0472">Membrane</keyword>
<name>T0R6X4_SAPDV</name>
<dbReference type="Pfam" id="PF00069">
    <property type="entry name" value="Pkinase"/>
    <property type="match status" value="1"/>
</dbReference>
<evidence type="ECO:0000256" key="5">
    <source>
        <dbReference type="SAM" id="SignalP"/>
    </source>
</evidence>
<feature type="domain" description="Protein kinase" evidence="6">
    <location>
        <begin position="358"/>
        <end position="624"/>
    </location>
</feature>
<evidence type="ECO:0000313" key="7">
    <source>
        <dbReference type="EMBL" id="EQC25247.1"/>
    </source>
</evidence>
<feature type="transmembrane region" description="Helical" evidence="4">
    <location>
        <begin position="308"/>
        <end position="327"/>
    </location>
</feature>
<dbReference type="InterPro" id="IPR051681">
    <property type="entry name" value="Ser/Thr_Kinases-Pseudokinases"/>
</dbReference>
<keyword evidence="5" id="KW-0732">Signal</keyword>
<dbReference type="InterPro" id="IPR000719">
    <property type="entry name" value="Prot_kinase_dom"/>
</dbReference>
<dbReference type="InterPro" id="IPR001245">
    <property type="entry name" value="Ser-Thr/Tyr_kinase_cat_dom"/>
</dbReference>
<evidence type="ECO:0000313" key="8">
    <source>
        <dbReference type="Proteomes" id="UP000030762"/>
    </source>
</evidence>
<feature type="chain" id="PRO_5004583798" evidence="5">
    <location>
        <begin position="18"/>
        <end position="630"/>
    </location>
</feature>
<organism evidence="7 8">
    <name type="scientific">Saprolegnia diclina (strain VS20)</name>
    <dbReference type="NCBI Taxonomy" id="1156394"/>
    <lineage>
        <taxon>Eukaryota</taxon>
        <taxon>Sar</taxon>
        <taxon>Stramenopiles</taxon>
        <taxon>Oomycota</taxon>
        <taxon>Saprolegniomycetes</taxon>
        <taxon>Saprolegniales</taxon>
        <taxon>Saprolegniaceae</taxon>
        <taxon>Saprolegnia</taxon>
    </lineage>
</organism>
<dbReference type="RefSeq" id="XP_008621331.1">
    <property type="nucleotide sequence ID" value="XM_008623109.1"/>
</dbReference>
<dbReference type="SUPFAM" id="SSF52058">
    <property type="entry name" value="L domain-like"/>
    <property type="match status" value="1"/>
</dbReference>
<dbReference type="Gene3D" id="3.80.10.10">
    <property type="entry name" value="Ribonuclease Inhibitor"/>
    <property type="match status" value="1"/>
</dbReference>